<dbReference type="SUPFAM" id="SSF64268">
    <property type="entry name" value="PX domain"/>
    <property type="match status" value="1"/>
</dbReference>
<dbReference type="GO" id="GO:0035091">
    <property type="term" value="F:phosphatidylinositol binding"/>
    <property type="evidence" value="ECO:0007669"/>
    <property type="project" value="InterPro"/>
</dbReference>
<dbReference type="Proteomes" id="UP000663866">
    <property type="component" value="Unassembled WGS sequence"/>
</dbReference>
<protein>
    <recommendedName>
        <fullName evidence="1">PX domain-containing protein</fullName>
    </recommendedName>
</protein>
<dbReference type="GO" id="GO:0006886">
    <property type="term" value="P:intracellular protein transport"/>
    <property type="evidence" value="ECO:0007669"/>
    <property type="project" value="TreeGrafter"/>
</dbReference>
<sequence length="87" mass="10418">VFNIHIAGRHLCSRRYREFDSLHQQLKQEFSDFPFNPLPKKWPFKLSDQQLDSRRRGLEQYLDKICSVRIVGDCDLVQEFLSADVYE</sequence>
<name>A0A820UWB2_9BILA</name>
<keyword evidence="3" id="KW-1185">Reference proteome</keyword>
<dbReference type="Gene3D" id="3.30.1520.10">
    <property type="entry name" value="Phox-like domain"/>
    <property type="match status" value="1"/>
</dbReference>
<organism evidence="2 3">
    <name type="scientific">Rotaria magnacalcarata</name>
    <dbReference type="NCBI Taxonomy" id="392030"/>
    <lineage>
        <taxon>Eukaryota</taxon>
        <taxon>Metazoa</taxon>
        <taxon>Spiralia</taxon>
        <taxon>Gnathifera</taxon>
        <taxon>Rotifera</taxon>
        <taxon>Eurotatoria</taxon>
        <taxon>Bdelloidea</taxon>
        <taxon>Philodinida</taxon>
        <taxon>Philodinidae</taxon>
        <taxon>Rotaria</taxon>
    </lineage>
</organism>
<dbReference type="GO" id="GO:0005769">
    <property type="term" value="C:early endosome"/>
    <property type="evidence" value="ECO:0007669"/>
    <property type="project" value="TreeGrafter"/>
</dbReference>
<dbReference type="SMART" id="SM00312">
    <property type="entry name" value="PX"/>
    <property type="match status" value="1"/>
</dbReference>
<gene>
    <name evidence="2" type="ORF">OVN521_LOCUS40208</name>
</gene>
<proteinExistence type="predicted"/>
<dbReference type="FunFam" id="3.30.1520.10:FF:000003">
    <property type="entry name" value="sorting nexin-27 isoform X2"/>
    <property type="match status" value="1"/>
</dbReference>
<dbReference type="GO" id="GO:0032456">
    <property type="term" value="P:endocytic recycling"/>
    <property type="evidence" value="ECO:0007669"/>
    <property type="project" value="TreeGrafter"/>
</dbReference>
<evidence type="ECO:0000313" key="2">
    <source>
        <dbReference type="EMBL" id="CAF4491029.1"/>
    </source>
</evidence>
<dbReference type="PROSITE" id="PS50195">
    <property type="entry name" value="PX"/>
    <property type="match status" value="1"/>
</dbReference>
<dbReference type="Pfam" id="PF00787">
    <property type="entry name" value="PX"/>
    <property type="match status" value="1"/>
</dbReference>
<feature type="domain" description="PX" evidence="1">
    <location>
        <begin position="1"/>
        <end position="87"/>
    </location>
</feature>
<dbReference type="PANTHER" id="PTHR12431:SF19">
    <property type="entry name" value="SORTING NEXIN-27"/>
    <property type="match status" value="1"/>
</dbReference>
<evidence type="ECO:0000259" key="1">
    <source>
        <dbReference type="PROSITE" id="PS50195"/>
    </source>
</evidence>
<dbReference type="InterPro" id="IPR001683">
    <property type="entry name" value="PX_dom"/>
</dbReference>
<dbReference type="AlphaFoldDB" id="A0A820UWB2"/>
<dbReference type="InterPro" id="IPR036871">
    <property type="entry name" value="PX_dom_sf"/>
</dbReference>
<feature type="non-terminal residue" evidence="2">
    <location>
        <position position="1"/>
    </location>
</feature>
<dbReference type="PANTHER" id="PTHR12431">
    <property type="entry name" value="SORTING NEXIN 17 AND 27"/>
    <property type="match status" value="1"/>
</dbReference>
<feature type="non-terminal residue" evidence="2">
    <location>
        <position position="87"/>
    </location>
</feature>
<evidence type="ECO:0000313" key="3">
    <source>
        <dbReference type="Proteomes" id="UP000663866"/>
    </source>
</evidence>
<reference evidence="2" key="1">
    <citation type="submission" date="2021-02" db="EMBL/GenBank/DDBJ databases">
        <authorList>
            <person name="Nowell W R."/>
        </authorList>
    </citation>
    <scope>NUCLEOTIDE SEQUENCE</scope>
</reference>
<comment type="caution">
    <text evidence="2">The sequence shown here is derived from an EMBL/GenBank/DDBJ whole genome shotgun (WGS) entry which is preliminary data.</text>
</comment>
<accession>A0A820UWB2</accession>
<dbReference type="EMBL" id="CAJOBG010051969">
    <property type="protein sequence ID" value="CAF4491029.1"/>
    <property type="molecule type" value="Genomic_DNA"/>
</dbReference>